<dbReference type="InterPro" id="IPR021647">
    <property type="entry name" value="CusF_Ec"/>
</dbReference>
<dbReference type="InterPro" id="IPR042230">
    <property type="entry name" value="CusF_sf"/>
</dbReference>
<dbReference type="Gene3D" id="2.40.50.320">
    <property type="entry name" value="Copper binding periplasmic protein CusF"/>
    <property type="match status" value="1"/>
</dbReference>
<evidence type="ECO:0000313" key="3">
    <source>
        <dbReference type="Proteomes" id="UP000017819"/>
    </source>
</evidence>
<dbReference type="Pfam" id="PF11604">
    <property type="entry name" value="CusF_Ec"/>
    <property type="match status" value="1"/>
</dbReference>
<evidence type="ECO:0000313" key="2">
    <source>
        <dbReference type="EMBL" id="ESR23975.1"/>
    </source>
</evidence>
<comment type="caution">
    <text evidence="2">The sequence shown here is derived from an EMBL/GenBank/DDBJ whole genome shotgun (WGS) entry which is preliminary data.</text>
</comment>
<proteinExistence type="predicted"/>
<organism evidence="2 3">
    <name type="scientific">Lutibaculum baratangense AMV1</name>
    <dbReference type="NCBI Taxonomy" id="631454"/>
    <lineage>
        <taxon>Bacteria</taxon>
        <taxon>Pseudomonadati</taxon>
        <taxon>Pseudomonadota</taxon>
        <taxon>Alphaproteobacteria</taxon>
        <taxon>Hyphomicrobiales</taxon>
        <taxon>Tepidamorphaceae</taxon>
        <taxon>Lutibaculum</taxon>
    </lineage>
</organism>
<dbReference type="eggNOG" id="COG5569">
    <property type="taxonomic scope" value="Bacteria"/>
</dbReference>
<dbReference type="AlphaFoldDB" id="V4RL78"/>
<sequence>MENQTMKRTLAAAALTILAATSAYAQATLAEGEVTKIDAKQGKMTVRHGPIPSLDMTDGMTMVFRVKEDAMLEQVKSGDKIAFDVERINGALTITVLEKQ</sequence>
<dbReference type="EMBL" id="AWXZ01000036">
    <property type="protein sequence ID" value="ESR23975.1"/>
    <property type="molecule type" value="Genomic_DNA"/>
</dbReference>
<dbReference type="STRING" id="631454.N177_2744"/>
<gene>
    <name evidence="2" type="ORF">N177_2744</name>
</gene>
<keyword evidence="3" id="KW-1185">Reference proteome</keyword>
<accession>V4RL78</accession>
<name>V4RL78_9HYPH</name>
<evidence type="ECO:0000256" key="1">
    <source>
        <dbReference type="SAM" id="SignalP"/>
    </source>
</evidence>
<keyword evidence="1" id="KW-0732">Signal</keyword>
<reference evidence="2 3" key="1">
    <citation type="journal article" date="2014" name="Genome Announc.">
        <title>Draft Genome Sequence of Lutibaculum baratangense Strain AMV1T, Isolated from a Mud Volcano in Andamans, India.</title>
        <authorList>
            <person name="Singh A."/>
            <person name="Sreenivas A."/>
            <person name="Sathyanarayana Reddy G."/>
            <person name="Pinnaka A.K."/>
            <person name="Shivaji S."/>
        </authorList>
    </citation>
    <scope>NUCLEOTIDE SEQUENCE [LARGE SCALE GENOMIC DNA]</scope>
    <source>
        <strain evidence="2 3">AMV1</strain>
    </source>
</reference>
<feature type="signal peptide" evidence="1">
    <location>
        <begin position="1"/>
        <end position="25"/>
    </location>
</feature>
<dbReference type="Proteomes" id="UP000017819">
    <property type="component" value="Unassembled WGS sequence"/>
</dbReference>
<dbReference type="PATRIC" id="fig|631454.5.peg.2709"/>
<protein>
    <submittedName>
        <fullName evidence="2">Uncharacterized protein</fullName>
    </submittedName>
</protein>
<feature type="chain" id="PRO_5004725810" evidence="1">
    <location>
        <begin position="26"/>
        <end position="100"/>
    </location>
</feature>